<dbReference type="Proteomes" id="UP000694892">
    <property type="component" value="Chromosome 1S"/>
</dbReference>
<feature type="transmembrane region" description="Helical" evidence="1">
    <location>
        <begin position="53"/>
        <end position="71"/>
    </location>
</feature>
<evidence type="ECO:0000313" key="3">
    <source>
        <dbReference type="Proteomes" id="UP000694892"/>
    </source>
</evidence>
<feature type="transmembrane region" description="Helical" evidence="1">
    <location>
        <begin position="22"/>
        <end position="41"/>
    </location>
</feature>
<organism evidence="2 3">
    <name type="scientific">Xenopus laevis</name>
    <name type="common">African clawed frog</name>
    <dbReference type="NCBI Taxonomy" id="8355"/>
    <lineage>
        <taxon>Eukaryota</taxon>
        <taxon>Metazoa</taxon>
        <taxon>Chordata</taxon>
        <taxon>Craniata</taxon>
        <taxon>Vertebrata</taxon>
        <taxon>Euteleostomi</taxon>
        <taxon>Amphibia</taxon>
        <taxon>Batrachia</taxon>
        <taxon>Anura</taxon>
        <taxon>Pipoidea</taxon>
        <taxon>Pipidae</taxon>
        <taxon>Xenopodinae</taxon>
        <taxon>Xenopus</taxon>
        <taxon>Xenopus</taxon>
    </lineage>
</organism>
<gene>
    <name evidence="2" type="ORF">XELAEV_18009181mg</name>
</gene>
<proteinExistence type="predicted"/>
<keyword evidence="1" id="KW-1133">Transmembrane helix</keyword>
<sequence>MGKTCGYEVQGSHIARLCNSPFYLLQLFIFLLSFTAYFQLLKREPLSMSAKKIIALFYSYFLFLFIIYPYIQSLSY</sequence>
<dbReference type="EMBL" id="CM004467">
    <property type="protein sequence ID" value="OCT96962.1"/>
    <property type="molecule type" value="Genomic_DNA"/>
</dbReference>
<name>A0A974I068_XENLA</name>
<keyword evidence="1" id="KW-0472">Membrane</keyword>
<accession>A0A974I068</accession>
<protein>
    <submittedName>
        <fullName evidence="2">Uncharacterized protein</fullName>
    </submittedName>
</protein>
<evidence type="ECO:0000256" key="1">
    <source>
        <dbReference type="SAM" id="Phobius"/>
    </source>
</evidence>
<evidence type="ECO:0000313" key="2">
    <source>
        <dbReference type="EMBL" id="OCT96962.1"/>
    </source>
</evidence>
<dbReference type="AlphaFoldDB" id="A0A974I068"/>
<keyword evidence="1" id="KW-0812">Transmembrane</keyword>
<reference evidence="3" key="1">
    <citation type="journal article" date="2016" name="Nature">
        <title>Genome evolution in the allotetraploid frog Xenopus laevis.</title>
        <authorList>
            <person name="Session A.M."/>
            <person name="Uno Y."/>
            <person name="Kwon T."/>
            <person name="Chapman J.A."/>
            <person name="Toyoda A."/>
            <person name="Takahashi S."/>
            <person name="Fukui A."/>
            <person name="Hikosaka A."/>
            <person name="Suzuki A."/>
            <person name="Kondo M."/>
            <person name="van Heeringen S.J."/>
            <person name="Quigley I."/>
            <person name="Heinz S."/>
            <person name="Ogino H."/>
            <person name="Ochi H."/>
            <person name="Hellsten U."/>
            <person name="Lyons J.B."/>
            <person name="Simakov O."/>
            <person name="Putnam N."/>
            <person name="Stites J."/>
            <person name="Kuroki Y."/>
            <person name="Tanaka T."/>
            <person name="Michiue T."/>
            <person name="Watanabe M."/>
            <person name="Bogdanovic O."/>
            <person name="Lister R."/>
            <person name="Georgiou G."/>
            <person name="Paranjpe S.S."/>
            <person name="van Kruijsbergen I."/>
            <person name="Shu S."/>
            <person name="Carlson J."/>
            <person name="Kinoshita T."/>
            <person name="Ohta Y."/>
            <person name="Mawaribuchi S."/>
            <person name="Jenkins J."/>
            <person name="Grimwood J."/>
            <person name="Schmutz J."/>
            <person name="Mitros T."/>
            <person name="Mozaffari S.V."/>
            <person name="Suzuki Y."/>
            <person name="Haramoto Y."/>
            <person name="Yamamoto T.S."/>
            <person name="Takagi C."/>
            <person name="Heald R."/>
            <person name="Miller K."/>
            <person name="Haudenschild C."/>
            <person name="Kitzman J."/>
            <person name="Nakayama T."/>
            <person name="Izutsu Y."/>
            <person name="Robert J."/>
            <person name="Fortriede J."/>
            <person name="Burns K."/>
            <person name="Lotay V."/>
            <person name="Karimi K."/>
            <person name="Yasuoka Y."/>
            <person name="Dichmann D.S."/>
            <person name="Flajnik M.F."/>
            <person name="Houston D.W."/>
            <person name="Shendure J."/>
            <person name="DuPasquier L."/>
            <person name="Vize P.D."/>
            <person name="Zorn A.M."/>
            <person name="Ito M."/>
            <person name="Marcotte E.M."/>
            <person name="Wallingford J.B."/>
            <person name="Ito Y."/>
            <person name="Asashima M."/>
            <person name="Ueno N."/>
            <person name="Matsuda Y."/>
            <person name="Veenstra G.J."/>
            <person name="Fujiyama A."/>
            <person name="Harland R.M."/>
            <person name="Taira M."/>
            <person name="Rokhsar D.S."/>
        </authorList>
    </citation>
    <scope>NUCLEOTIDE SEQUENCE [LARGE SCALE GENOMIC DNA]</scope>
    <source>
        <strain evidence="3">J</strain>
    </source>
</reference>